<comment type="caution">
    <text evidence="2">The sequence shown here is derived from an EMBL/GenBank/DDBJ whole genome shotgun (WGS) entry which is preliminary data.</text>
</comment>
<dbReference type="InterPro" id="IPR006674">
    <property type="entry name" value="HD_domain"/>
</dbReference>
<evidence type="ECO:0000259" key="1">
    <source>
        <dbReference type="Pfam" id="PF01966"/>
    </source>
</evidence>
<proteinExistence type="predicted"/>
<dbReference type="Gene3D" id="1.10.3210.10">
    <property type="entry name" value="Hypothetical protein af1432"/>
    <property type="match status" value="1"/>
</dbReference>
<dbReference type="AlphaFoldDB" id="A0A0F9PVE7"/>
<dbReference type="EMBL" id="LAZR01005783">
    <property type="protein sequence ID" value="KKM97157.1"/>
    <property type="molecule type" value="Genomic_DNA"/>
</dbReference>
<organism evidence="2">
    <name type="scientific">marine sediment metagenome</name>
    <dbReference type="NCBI Taxonomy" id="412755"/>
    <lineage>
        <taxon>unclassified sequences</taxon>
        <taxon>metagenomes</taxon>
        <taxon>ecological metagenomes</taxon>
    </lineage>
</organism>
<evidence type="ECO:0000313" key="2">
    <source>
        <dbReference type="EMBL" id="KKM97157.1"/>
    </source>
</evidence>
<sequence>METKDRLELFRDELGLISKPIIREFAEECLTQAPDYVFEDCPSSYGPYHPIDELGADGTIIHTKRVFALAYELSRGFDVEHHRDEICAASLLHDLLKQGLKKSGHTVKQHPQLMAKFAADIYRAKFKGKLHKDSATMICSGIYYHYGPWSPDIRKLLAEYTMEEMAFI</sequence>
<dbReference type="SUPFAM" id="SSF109604">
    <property type="entry name" value="HD-domain/PDEase-like"/>
    <property type="match status" value="1"/>
</dbReference>
<name>A0A0F9PVE7_9ZZZZ</name>
<gene>
    <name evidence="2" type="ORF">LCGC14_1170850</name>
</gene>
<dbReference type="Pfam" id="PF01966">
    <property type="entry name" value="HD"/>
    <property type="match status" value="1"/>
</dbReference>
<reference evidence="2" key="1">
    <citation type="journal article" date="2015" name="Nature">
        <title>Complex archaea that bridge the gap between prokaryotes and eukaryotes.</title>
        <authorList>
            <person name="Spang A."/>
            <person name="Saw J.H."/>
            <person name="Jorgensen S.L."/>
            <person name="Zaremba-Niedzwiedzka K."/>
            <person name="Martijn J."/>
            <person name="Lind A.E."/>
            <person name="van Eijk R."/>
            <person name="Schleper C."/>
            <person name="Guy L."/>
            <person name="Ettema T.J."/>
        </authorList>
    </citation>
    <scope>NUCLEOTIDE SEQUENCE</scope>
</reference>
<feature type="domain" description="HD" evidence="1">
    <location>
        <begin position="59"/>
        <end position="151"/>
    </location>
</feature>
<protein>
    <recommendedName>
        <fullName evidence="1">HD domain-containing protein</fullName>
    </recommendedName>
</protein>
<accession>A0A0F9PVE7</accession>